<feature type="coiled-coil region" evidence="5">
    <location>
        <begin position="31"/>
        <end position="132"/>
    </location>
</feature>
<evidence type="ECO:0000256" key="2">
    <source>
        <dbReference type="ARBA" id="ARBA00022490"/>
    </source>
</evidence>
<comment type="similarity">
    <text evidence="4">Belongs to the CEP135/TSGA10 family.</text>
</comment>
<dbReference type="PANTHER" id="PTHR20544:SF0">
    <property type="entry name" value="NUCLEOPROTEIN TPR_MLP1 DOMAIN-CONTAINING PROTEIN"/>
    <property type="match status" value="1"/>
</dbReference>
<organism evidence="7 8">
    <name type="scientific">Coemansia spiralis</name>
    <dbReference type="NCBI Taxonomy" id="417178"/>
    <lineage>
        <taxon>Eukaryota</taxon>
        <taxon>Fungi</taxon>
        <taxon>Fungi incertae sedis</taxon>
        <taxon>Zoopagomycota</taxon>
        <taxon>Kickxellomycotina</taxon>
        <taxon>Kickxellomycetes</taxon>
        <taxon>Kickxellales</taxon>
        <taxon>Kickxellaceae</taxon>
        <taxon>Coemansia</taxon>
    </lineage>
</organism>
<evidence type="ECO:0000313" key="8">
    <source>
        <dbReference type="Proteomes" id="UP001151516"/>
    </source>
</evidence>
<sequence>MSISTDHTQLQRQLYLLGYSHTLPSDGVVLVSTLLKDLQASLDRVKELEATSIKLEREERTTRLGHDKAKTELHALRTENNSLRAEVLNHSREADRLRRESRAEQYRLSKTADDLRMANLQLKAENAELTRVLGDGLRRCETRLTELDPRGKIARVAINRAIDVSRFAATRSAHVQPAIVDLVDLSSRRIGALEHEIEHLEGRLAARDGELKAALMDVKERDLELLRVNSEFERMAPSRDDESNQVPRLNDQVEYLHERAEALEQEAKDQREQFAMEKEDLHNRWVAAENERVAASDSSSWRTALMRIRDSAAQLARSGANNAADRLRDECQRLLDSGPGSLGRDHGSPSPQTGSPSLSADVDVERLRTELANIKSLYAQTRDQLQELLRSGNAESREAIEKARQAEAASQKALRDLQKQLEGVSEYRDVAEARAKEISRLEDRLRKAEAEHRAELNTHLAEIGRLSTELKQSSESLQKANSSVGERQSQHEGLLAEYQQLVEQHRKLDKSLKQAVGEVGEWRAKADEREHRTSELARRADEYKLLYRQNSSELNTCKKTLEAFTSDLNTLREAHANDQREVERLGGELEQALRMRQAVEMSKDEYKAGLAKALSENEAHRSLVAHLQAERSALRVQVKAQFHLSQRLEQRLEALDPSHADVTLAHPLPLSRSSSAAHSSRSFSSAK</sequence>
<dbReference type="Proteomes" id="UP001151516">
    <property type="component" value="Unassembled WGS sequence"/>
</dbReference>
<evidence type="ECO:0000256" key="1">
    <source>
        <dbReference type="ARBA" id="ARBA00004114"/>
    </source>
</evidence>
<keyword evidence="2" id="KW-0963">Cytoplasm</keyword>
<feature type="coiled-coil region" evidence="5">
    <location>
        <begin position="364"/>
        <end position="458"/>
    </location>
</feature>
<dbReference type="OrthoDB" id="10254663at2759"/>
<accession>A0A9W8L7B7</accession>
<comment type="caution">
    <text evidence="7">The sequence shown here is derived from an EMBL/GenBank/DDBJ whole genome shotgun (WGS) entry which is preliminary data.</text>
</comment>
<feature type="compositionally biased region" description="Polar residues" evidence="6">
    <location>
        <begin position="349"/>
        <end position="358"/>
    </location>
</feature>
<keyword evidence="8" id="KW-1185">Reference proteome</keyword>
<proteinExistence type="inferred from homology"/>
<feature type="coiled-coil region" evidence="5">
    <location>
        <begin position="246"/>
        <end position="284"/>
    </location>
</feature>
<evidence type="ECO:0000313" key="7">
    <source>
        <dbReference type="EMBL" id="KAJ2690650.1"/>
    </source>
</evidence>
<feature type="region of interest" description="Disordered" evidence="6">
    <location>
        <begin position="334"/>
        <end position="361"/>
    </location>
</feature>
<evidence type="ECO:0000256" key="3">
    <source>
        <dbReference type="ARBA" id="ARBA00023212"/>
    </source>
</evidence>
<dbReference type="InterPro" id="IPR051877">
    <property type="entry name" value="Centriole_BasalBody_StrucProt"/>
</dbReference>
<dbReference type="PANTHER" id="PTHR20544">
    <property type="entry name" value="CENTROSOMAL PROTEIN CEP135"/>
    <property type="match status" value="1"/>
</dbReference>
<keyword evidence="5" id="KW-0175">Coiled coil</keyword>
<evidence type="ECO:0000256" key="6">
    <source>
        <dbReference type="SAM" id="MobiDB-lite"/>
    </source>
</evidence>
<evidence type="ECO:0000256" key="5">
    <source>
        <dbReference type="SAM" id="Coils"/>
    </source>
</evidence>
<dbReference type="GO" id="GO:0005814">
    <property type="term" value="C:centriole"/>
    <property type="evidence" value="ECO:0007669"/>
    <property type="project" value="UniProtKB-SubCell"/>
</dbReference>
<gene>
    <name evidence="7" type="ORF">IWW39_000592</name>
</gene>
<dbReference type="AlphaFoldDB" id="A0A9W8L7B7"/>
<reference evidence="7" key="1">
    <citation type="submission" date="2022-07" db="EMBL/GenBank/DDBJ databases">
        <title>Phylogenomic reconstructions and comparative analyses of Kickxellomycotina fungi.</title>
        <authorList>
            <person name="Reynolds N.K."/>
            <person name="Stajich J.E."/>
            <person name="Barry K."/>
            <person name="Grigoriev I.V."/>
            <person name="Crous P."/>
            <person name="Smith M.E."/>
        </authorList>
    </citation>
    <scope>NUCLEOTIDE SEQUENCE</scope>
    <source>
        <strain evidence="7">CBS 109367</strain>
    </source>
</reference>
<name>A0A9W8L7B7_9FUNG</name>
<dbReference type="EMBL" id="JANBTX010000009">
    <property type="protein sequence ID" value="KAJ2690650.1"/>
    <property type="molecule type" value="Genomic_DNA"/>
</dbReference>
<protein>
    <submittedName>
        <fullName evidence="7">Uncharacterized protein</fullName>
    </submittedName>
</protein>
<evidence type="ECO:0000256" key="4">
    <source>
        <dbReference type="ARBA" id="ARBA00038123"/>
    </source>
</evidence>
<comment type="subcellular location">
    <subcellularLocation>
        <location evidence="1">Cytoplasm</location>
        <location evidence="1">Cytoskeleton</location>
        <location evidence="1">Microtubule organizing center</location>
        <location evidence="1">Centrosome</location>
        <location evidence="1">Centriole</location>
    </subcellularLocation>
</comment>
<dbReference type="Gene3D" id="1.20.5.110">
    <property type="match status" value="1"/>
</dbReference>
<keyword evidence="3" id="KW-0206">Cytoskeleton</keyword>